<gene>
    <name evidence="1" type="ORF">QH73_0024775</name>
</gene>
<reference evidence="1 2" key="1">
    <citation type="journal article" date="2015" name="Genome Announc.">
        <title>Draft Genome Sequence of the Terrestrial Cyanobacterium Scytonema millei VB511283, Isolated from Eastern India.</title>
        <authorList>
            <person name="Sen D."/>
            <person name="Chandrababunaidu M.M."/>
            <person name="Singh D."/>
            <person name="Sanghi N."/>
            <person name="Ghorai A."/>
            <person name="Mishra G.P."/>
            <person name="Madduluri M."/>
            <person name="Adhikary S.P."/>
            <person name="Tripathy S."/>
        </authorList>
    </citation>
    <scope>NUCLEOTIDE SEQUENCE [LARGE SCALE GENOMIC DNA]</scope>
    <source>
        <strain evidence="1 2">VB511283</strain>
    </source>
</reference>
<sequence length="87" mass="9973">MTPIQIAALEQFLANNGFLYDDYDEETGAVIYSVSRGDWTMQIAYGDECYYCLYNDVTEDADCAEITQLAELMVKYDRLAKTHWHAA</sequence>
<keyword evidence="2" id="KW-1185">Reference proteome</keyword>
<organism evidence="1 2">
    <name type="scientific">Scytonema millei VB511283</name>
    <dbReference type="NCBI Taxonomy" id="1245923"/>
    <lineage>
        <taxon>Bacteria</taxon>
        <taxon>Bacillati</taxon>
        <taxon>Cyanobacteriota</taxon>
        <taxon>Cyanophyceae</taxon>
        <taxon>Nostocales</taxon>
        <taxon>Scytonemataceae</taxon>
        <taxon>Scytonema</taxon>
    </lineage>
</organism>
<proteinExistence type="predicted"/>
<dbReference type="EMBL" id="JTJC03000011">
    <property type="protein sequence ID" value="NHC37815.1"/>
    <property type="molecule type" value="Genomic_DNA"/>
</dbReference>
<evidence type="ECO:0000313" key="2">
    <source>
        <dbReference type="Proteomes" id="UP000031532"/>
    </source>
</evidence>
<comment type="caution">
    <text evidence="1">The sequence shown here is derived from an EMBL/GenBank/DDBJ whole genome shotgun (WGS) entry which is preliminary data.</text>
</comment>
<dbReference type="AlphaFoldDB" id="A0A9X5I7E9"/>
<dbReference type="Proteomes" id="UP000031532">
    <property type="component" value="Unassembled WGS sequence"/>
</dbReference>
<name>A0A9X5I7E9_9CYAN</name>
<dbReference type="RefSeq" id="WP_015156872.1">
    <property type="nucleotide sequence ID" value="NZ_JTJC03000011.1"/>
</dbReference>
<dbReference type="OrthoDB" id="9857983at2"/>
<accession>A0A9X5I7E9</accession>
<evidence type="ECO:0000313" key="1">
    <source>
        <dbReference type="EMBL" id="NHC37815.1"/>
    </source>
</evidence>
<protein>
    <submittedName>
        <fullName evidence="1">Uncharacterized protein</fullName>
    </submittedName>
</protein>